<dbReference type="Proteomes" id="UP001463665">
    <property type="component" value="Chromosome"/>
</dbReference>
<gene>
    <name evidence="1" type="ORF">AAFP95_12165</name>
</gene>
<dbReference type="AlphaFoldDB" id="A0AAU6WJU8"/>
<protein>
    <recommendedName>
        <fullName evidence="3">Catalase</fullName>
    </recommendedName>
</protein>
<evidence type="ECO:0008006" key="3">
    <source>
        <dbReference type="Google" id="ProtNLM"/>
    </source>
</evidence>
<dbReference type="EMBL" id="CP154834">
    <property type="protein sequence ID" value="XAO72641.1"/>
    <property type="molecule type" value="Genomic_DNA"/>
</dbReference>
<sequence length="80" mass="9014">MDEENRPGTLLFVNEAYKHCKAIYFGSGTDDILKQSNVGNKKHDDPAIINADQQNADDAFIKAVANHRVWELETERNNPA</sequence>
<evidence type="ECO:0000313" key="1">
    <source>
        <dbReference type="EMBL" id="XAO72641.1"/>
    </source>
</evidence>
<name>A0AAU6WJU8_9FLAO</name>
<organism evidence="1 2">
    <name type="scientific">Chryseobacterium endophyticum</name>
    <dbReference type="NCBI Taxonomy" id="1854762"/>
    <lineage>
        <taxon>Bacteria</taxon>
        <taxon>Pseudomonadati</taxon>
        <taxon>Bacteroidota</taxon>
        <taxon>Flavobacteriia</taxon>
        <taxon>Flavobacteriales</taxon>
        <taxon>Weeksellaceae</taxon>
        <taxon>Chryseobacterium group</taxon>
        <taxon>Chryseobacterium</taxon>
    </lineage>
</organism>
<dbReference type="InterPro" id="IPR029062">
    <property type="entry name" value="Class_I_gatase-like"/>
</dbReference>
<keyword evidence="2" id="KW-1185">Reference proteome</keyword>
<evidence type="ECO:0000313" key="2">
    <source>
        <dbReference type="Proteomes" id="UP001463665"/>
    </source>
</evidence>
<dbReference type="Gene3D" id="3.40.50.880">
    <property type="match status" value="1"/>
</dbReference>
<accession>A0AAU6WJU8</accession>
<reference evidence="1 2" key="1">
    <citation type="submission" date="2024-04" db="EMBL/GenBank/DDBJ databases">
        <title>Genome sequencing and assembly of rice foliar adapted Chryseobacterium endophyticum OsEnb-ALM-A6.</title>
        <authorList>
            <person name="Kumar S."/>
            <person name="Javed M."/>
            <person name="Chouhan V."/>
            <person name="Charishma K."/>
            <person name="Patel A."/>
            <person name="Kumar M."/>
            <person name="Sahu K.P."/>
            <person name="Kumar A."/>
        </authorList>
    </citation>
    <scope>NUCLEOTIDE SEQUENCE [LARGE SCALE GENOMIC DNA]</scope>
    <source>
        <strain evidence="1 2">OsEnb-ALM-A6</strain>
    </source>
</reference>
<proteinExistence type="predicted"/>
<dbReference type="RefSeq" id="WP_345765406.1">
    <property type="nucleotide sequence ID" value="NZ_CP154834.1"/>
</dbReference>